<dbReference type="InterPro" id="IPR004088">
    <property type="entry name" value="KH_dom_type_1"/>
</dbReference>
<dbReference type="Proteomes" id="UP000283841">
    <property type="component" value="Unassembled WGS sequence"/>
</dbReference>
<evidence type="ECO:0000256" key="1">
    <source>
        <dbReference type="ARBA" id="ARBA00004123"/>
    </source>
</evidence>
<reference evidence="7 8" key="1">
    <citation type="journal article" date="2018" name="Front. Microbiol.">
        <title>Genomic and genetic insights into a cosmopolitan fungus, Paecilomyces variotii (Eurotiales).</title>
        <authorList>
            <person name="Urquhart A.S."/>
            <person name="Mondo S.J."/>
            <person name="Makela M.R."/>
            <person name="Hane J.K."/>
            <person name="Wiebenga A."/>
            <person name="He G."/>
            <person name="Mihaltcheva S."/>
            <person name="Pangilinan J."/>
            <person name="Lipzen A."/>
            <person name="Barry K."/>
            <person name="de Vries R.P."/>
            <person name="Grigoriev I.V."/>
            <person name="Idnurm A."/>
        </authorList>
    </citation>
    <scope>NUCLEOTIDE SEQUENCE [LARGE SCALE GENOMIC DNA]</scope>
    <source>
        <strain evidence="7 8">CBS 101075</strain>
    </source>
</reference>
<evidence type="ECO:0000256" key="2">
    <source>
        <dbReference type="ARBA" id="ARBA00022835"/>
    </source>
</evidence>
<comment type="subcellular location">
    <subcellularLocation>
        <location evidence="1">Nucleus</location>
    </subcellularLocation>
</comment>
<dbReference type="SUPFAM" id="SSF50249">
    <property type="entry name" value="Nucleic acid-binding proteins"/>
    <property type="match status" value="1"/>
</dbReference>
<evidence type="ECO:0000313" key="8">
    <source>
        <dbReference type="Proteomes" id="UP000283841"/>
    </source>
</evidence>
<evidence type="ECO:0000259" key="5">
    <source>
        <dbReference type="Pfam" id="PF15985"/>
    </source>
</evidence>
<keyword evidence="3" id="KW-0694">RNA-binding</keyword>
<dbReference type="Pfam" id="PF18311">
    <property type="entry name" value="Rrp40_N"/>
    <property type="match status" value="1"/>
</dbReference>
<proteinExistence type="predicted"/>
<keyword evidence="8" id="KW-1185">Reference proteome</keyword>
<feature type="domain" description="K Homology" evidence="5">
    <location>
        <begin position="174"/>
        <end position="228"/>
    </location>
</feature>
<dbReference type="RefSeq" id="XP_028489850.1">
    <property type="nucleotide sequence ID" value="XM_028629673.1"/>
</dbReference>
<dbReference type="GO" id="GO:0000177">
    <property type="term" value="C:cytoplasmic exosome (RNase complex)"/>
    <property type="evidence" value="ECO:0007669"/>
    <property type="project" value="TreeGrafter"/>
</dbReference>
<dbReference type="GO" id="GO:0000467">
    <property type="term" value="P:exonucleolytic trimming to generate mature 3'-end of 5.8S rRNA from tricistronic rRNA transcript (SSU-rRNA, 5.8S rRNA, LSU-rRNA)"/>
    <property type="evidence" value="ECO:0007669"/>
    <property type="project" value="TreeGrafter"/>
</dbReference>
<sequence length="271" mass="28544">MTSPTILLPGDNVPSNILPSSTGSTPLKLGSGLRILSQQNPTIPSSRSKPSGHTITATQAGLLTTDAKRNAVSLLSFPNRRYVPTVHDLVIAQVNRSSPDYFHCTLTPHAPQVMLGQLAFEGATKKTRPMLKAGDLVYARVLSVGVGAGAEVEITCVNPTTGKADGGLGPLTGGMLFEISTGLAARLMKPGASEIVILDELGARFKSKGGFEIAIGRNGKVWVDCSNSGDNAVKMTVAIGRCLVETDERKLNAADQKKLVAKILRDMKIDA</sequence>
<dbReference type="InterPro" id="IPR041054">
    <property type="entry name" value="Rrp40_N_euk"/>
</dbReference>
<dbReference type="GO" id="GO:0003723">
    <property type="term" value="F:RNA binding"/>
    <property type="evidence" value="ECO:0007669"/>
    <property type="project" value="UniProtKB-KW"/>
</dbReference>
<dbReference type="Pfam" id="PF15985">
    <property type="entry name" value="KH_6"/>
    <property type="match status" value="1"/>
</dbReference>
<dbReference type="PANTHER" id="PTHR21321:SF1">
    <property type="entry name" value="EXOSOME COMPLEX COMPONENT RRP40"/>
    <property type="match status" value="1"/>
</dbReference>
<protein>
    <submittedName>
        <fullName evidence="7">Uncharacterized protein</fullName>
    </submittedName>
</protein>
<evidence type="ECO:0000256" key="3">
    <source>
        <dbReference type="ARBA" id="ARBA00022884"/>
    </source>
</evidence>
<dbReference type="GO" id="GO:0071038">
    <property type="term" value="P:TRAMP-dependent tRNA surveillance pathway"/>
    <property type="evidence" value="ECO:0007669"/>
    <property type="project" value="TreeGrafter"/>
</dbReference>
<dbReference type="GO" id="GO:0071034">
    <property type="term" value="P:CUT catabolic process"/>
    <property type="evidence" value="ECO:0007669"/>
    <property type="project" value="TreeGrafter"/>
</dbReference>
<comment type="caution">
    <text evidence="7">The sequence shown here is derived from an EMBL/GenBank/DDBJ whole genome shotgun (WGS) entry which is preliminary data.</text>
</comment>
<dbReference type="InterPro" id="IPR026699">
    <property type="entry name" value="Exosome_RNA_bind1/RRP40/RRP4"/>
</dbReference>
<dbReference type="GO" id="GO:0034475">
    <property type="term" value="P:U4 snRNA 3'-end processing"/>
    <property type="evidence" value="ECO:0007669"/>
    <property type="project" value="TreeGrafter"/>
</dbReference>
<dbReference type="Gene3D" id="3.30.1370.10">
    <property type="entry name" value="K Homology domain, type 1"/>
    <property type="match status" value="1"/>
</dbReference>
<dbReference type="EMBL" id="RCNU01000001">
    <property type="protein sequence ID" value="RWR00206.1"/>
    <property type="molecule type" value="Genomic_DNA"/>
</dbReference>
<dbReference type="SUPFAM" id="SSF54791">
    <property type="entry name" value="Eukaryotic type KH-domain (KH-domain type I)"/>
    <property type="match status" value="1"/>
</dbReference>
<dbReference type="VEuPathDB" id="FungiDB:C8Q69DRAFT_454043"/>
<gene>
    <name evidence="7" type="ORF">C8Q69DRAFT_454043</name>
</gene>
<dbReference type="GO" id="GO:0000176">
    <property type="term" value="C:nuclear exosome (RNase complex)"/>
    <property type="evidence" value="ECO:0007669"/>
    <property type="project" value="TreeGrafter"/>
</dbReference>
<evidence type="ECO:0000256" key="4">
    <source>
        <dbReference type="SAM" id="MobiDB-lite"/>
    </source>
</evidence>
<keyword evidence="2" id="KW-0271">Exosome</keyword>
<dbReference type="CDD" id="cd22526">
    <property type="entry name" value="KH-I_Rrp40"/>
    <property type="match status" value="1"/>
</dbReference>
<dbReference type="InterPro" id="IPR036612">
    <property type="entry name" value="KH_dom_type_1_sf"/>
</dbReference>
<organism evidence="7 8">
    <name type="scientific">Byssochlamys spectabilis</name>
    <name type="common">Paecilomyces variotii</name>
    <dbReference type="NCBI Taxonomy" id="264951"/>
    <lineage>
        <taxon>Eukaryota</taxon>
        <taxon>Fungi</taxon>
        <taxon>Dikarya</taxon>
        <taxon>Ascomycota</taxon>
        <taxon>Pezizomycotina</taxon>
        <taxon>Eurotiomycetes</taxon>
        <taxon>Eurotiomycetidae</taxon>
        <taxon>Eurotiales</taxon>
        <taxon>Thermoascaceae</taxon>
        <taxon>Paecilomyces</taxon>
    </lineage>
</organism>
<feature type="domain" description="Exosome complex exonuclease Rrp40 N-terminal" evidence="6">
    <location>
        <begin position="27"/>
        <end position="77"/>
    </location>
</feature>
<accession>A0A443I8B0</accession>
<dbReference type="GeneID" id="39598950"/>
<feature type="compositionally biased region" description="Polar residues" evidence="4">
    <location>
        <begin position="13"/>
        <end position="24"/>
    </location>
</feature>
<evidence type="ECO:0000313" key="7">
    <source>
        <dbReference type="EMBL" id="RWR00206.1"/>
    </source>
</evidence>
<dbReference type="Pfam" id="PF21262">
    <property type="entry name" value="RRP40_S1"/>
    <property type="match status" value="1"/>
</dbReference>
<dbReference type="PANTHER" id="PTHR21321">
    <property type="entry name" value="PNAS-3 RELATED"/>
    <property type="match status" value="1"/>
</dbReference>
<dbReference type="STRING" id="264951.A0A443I8B0"/>
<dbReference type="InterPro" id="IPR012340">
    <property type="entry name" value="NA-bd_OB-fold"/>
</dbReference>
<dbReference type="AlphaFoldDB" id="A0A443I8B0"/>
<dbReference type="GO" id="GO:0071051">
    <property type="term" value="P:poly(A)-dependent snoRNA 3'-end processing"/>
    <property type="evidence" value="ECO:0007669"/>
    <property type="project" value="TreeGrafter"/>
</dbReference>
<dbReference type="GO" id="GO:0071035">
    <property type="term" value="P:nuclear polyadenylation-dependent rRNA catabolic process"/>
    <property type="evidence" value="ECO:0007669"/>
    <property type="project" value="TreeGrafter"/>
</dbReference>
<dbReference type="InterPro" id="IPR049469">
    <property type="entry name" value="RRP40_KH-I"/>
</dbReference>
<evidence type="ECO:0000259" key="6">
    <source>
        <dbReference type="Pfam" id="PF18311"/>
    </source>
</evidence>
<dbReference type="Gene3D" id="2.40.50.140">
    <property type="entry name" value="Nucleic acid-binding proteins"/>
    <property type="match status" value="1"/>
</dbReference>
<feature type="region of interest" description="Disordered" evidence="4">
    <location>
        <begin position="1"/>
        <end position="24"/>
    </location>
</feature>
<name>A0A443I8B0_BYSSP</name>
<dbReference type="FunFam" id="3.30.1370.10:FF:000091">
    <property type="entry name" value="Putative exosome complex exonuclease Rrp40"/>
    <property type="match status" value="1"/>
</dbReference>